<dbReference type="PROSITE" id="PS50109">
    <property type="entry name" value="HIS_KIN"/>
    <property type="match status" value="1"/>
</dbReference>
<dbReference type="InterPro" id="IPR050640">
    <property type="entry name" value="Bact_2-comp_sensor_kinase"/>
</dbReference>
<dbReference type="SMART" id="SM00065">
    <property type="entry name" value="GAF"/>
    <property type="match status" value="1"/>
</dbReference>
<dbReference type="InterPro" id="IPR003594">
    <property type="entry name" value="HATPase_dom"/>
</dbReference>
<feature type="domain" description="Histidine kinase" evidence="5">
    <location>
        <begin position="326"/>
        <end position="427"/>
    </location>
</feature>
<evidence type="ECO:0000256" key="2">
    <source>
        <dbReference type="ARBA" id="ARBA00012438"/>
    </source>
</evidence>
<dbReference type="Pfam" id="PF02518">
    <property type="entry name" value="HATPase_c"/>
    <property type="match status" value="1"/>
</dbReference>
<dbReference type="InterPro" id="IPR036890">
    <property type="entry name" value="HATPase_C_sf"/>
</dbReference>
<dbReference type="eggNOG" id="COG3275">
    <property type="taxonomic scope" value="Bacteria"/>
</dbReference>
<dbReference type="EMBL" id="AP009389">
    <property type="protein sequence ID" value="BAF58835.1"/>
    <property type="molecule type" value="Genomic_DNA"/>
</dbReference>
<gene>
    <name evidence="6" type="ordered locus">PTH_0654</name>
</gene>
<name>A5D4L5_PELTS</name>
<evidence type="ECO:0000256" key="4">
    <source>
        <dbReference type="ARBA" id="ARBA00023012"/>
    </source>
</evidence>
<dbReference type="HOGENOM" id="CLU_020473_3_0_9"/>
<dbReference type="GO" id="GO:0000155">
    <property type="term" value="F:phosphorelay sensor kinase activity"/>
    <property type="evidence" value="ECO:0007669"/>
    <property type="project" value="InterPro"/>
</dbReference>
<dbReference type="Gene3D" id="3.30.450.40">
    <property type="match status" value="1"/>
</dbReference>
<dbReference type="Proteomes" id="UP000006556">
    <property type="component" value="Chromosome"/>
</dbReference>
<comment type="catalytic activity">
    <reaction evidence="1">
        <text>ATP + protein L-histidine = ADP + protein N-phospho-L-histidine.</text>
        <dbReference type="EC" id="2.7.13.3"/>
    </reaction>
</comment>
<dbReference type="InterPro" id="IPR005467">
    <property type="entry name" value="His_kinase_dom"/>
</dbReference>
<dbReference type="InterPro" id="IPR004358">
    <property type="entry name" value="Sig_transdc_His_kin-like_C"/>
</dbReference>
<evidence type="ECO:0000313" key="7">
    <source>
        <dbReference type="Proteomes" id="UP000006556"/>
    </source>
</evidence>
<dbReference type="AlphaFoldDB" id="A5D4L5"/>
<keyword evidence="3" id="KW-0418">Kinase</keyword>
<dbReference type="InterPro" id="IPR010559">
    <property type="entry name" value="Sig_transdc_His_kin_internal"/>
</dbReference>
<keyword evidence="7" id="KW-1185">Reference proteome</keyword>
<evidence type="ECO:0000256" key="1">
    <source>
        <dbReference type="ARBA" id="ARBA00000085"/>
    </source>
</evidence>
<organism evidence="6 7">
    <name type="scientific">Pelotomaculum thermopropionicum (strain DSM 13744 / JCM 10971 / SI)</name>
    <dbReference type="NCBI Taxonomy" id="370438"/>
    <lineage>
        <taxon>Bacteria</taxon>
        <taxon>Bacillati</taxon>
        <taxon>Bacillota</taxon>
        <taxon>Clostridia</taxon>
        <taxon>Eubacteriales</taxon>
        <taxon>Desulfotomaculaceae</taxon>
        <taxon>Pelotomaculum</taxon>
    </lineage>
</organism>
<dbReference type="SUPFAM" id="SSF55781">
    <property type="entry name" value="GAF domain-like"/>
    <property type="match status" value="1"/>
</dbReference>
<dbReference type="STRING" id="370438.PTH_0654"/>
<dbReference type="InterPro" id="IPR029016">
    <property type="entry name" value="GAF-like_dom_sf"/>
</dbReference>
<keyword evidence="3" id="KW-0808">Transferase</keyword>
<dbReference type="InterPro" id="IPR003018">
    <property type="entry name" value="GAF"/>
</dbReference>
<dbReference type="KEGG" id="pth:PTH_0654"/>
<accession>A5D4L5</accession>
<keyword evidence="4" id="KW-0902">Two-component regulatory system</keyword>
<evidence type="ECO:0000313" key="6">
    <source>
        <dbReference type="EMBL" id="BAF58835.1"/>
    </source>
</evidence>
<dbReference type="SUPFAM" id="SSF55874">
    <property type="entry name" value="ATPase domain of HSP90 chaperone/DNA topoisomerase II/histidine kinase"/>
    <property type="match status" value="1"/>
</dbReference>
<evidence type="ECO:0000259" key="5">
    <source>
        <dbReference type="PROSITE" id="PS50109"/>
    </source>
</evidence>
<dbReference type="Gene3D" id="3.30.565.10">
    <property type="entry name" value="Histidine kinase-like ATPase, C-terminal domain"/>
    <property type="match status" value="1"/>
</dbReference>
<dbReference type="PANTHER" id="PTHR34220">
    <property type="entry name" value="SENSOR HISTIDINE KINASE YPDA"/>
    <property type="match status" value="1"/>
</dbReference>
<dbReference type="Pfam" id="PF15714">
    <property type="entry name" value="SpoVT_C"/>
    <property type="match status" value="1"/>
</dbReference>
<sequence length="445" mass="49233">MRNLYDIAVGIAFRWAAVQLAAVAVVLLLVPVLWGGIALMVLASALSTYMVVDYIQKHKGVKVKLDDHPIDPTLQIANETLPFMRRGLNEETAQKIAEIILKISDVSAVAITDREKVLAYIGEGSDHHKAGGPIITYATKQALETGELIIIKDKKGLNCPEKNCSLQAAVIAPLKCKGEVAGTVKLYQTSQGDLQPAVVKLTVAVAQLLGLQMELAELDRQAQLVTKAELEALHAQINPHFLFNTLNTIITYSRTHPETARRLLIRLAAFFRQALKRHGHFNTLREEIEYVNTYLILEKARFREKLRIHREIDPALLDYHVPVLTLQPIIENAIKHGIQPKMGTGTVQIIARLFNGEMLFIIKDDGVGINRDKMPKIFLPWFGSGNGVGLSNVHERLKSLFGEDYGLRIVSEEGKGTSVYIRVPLNANTTERGGQAGETQSAYCG</sequence>
<dbReference type="GO" id="GO:0016020">
    <property type="term" value="C:membrane"/>
    <property type="evidence" value="ECO:0007669"/>
    <property type="project" value="InterPro"/>
</dbReference>
<dbReference type="PRINTS" id="PR00344">
    <property type="entry name" value="BCTRLSENSOR"/>
</dbReference>
<proteinExistence type="predicted"/>
<protein>
    <recommendedName>
        <fullName evidence="2">histidine kinase</fullName>
        <ecNumber evidence="2">2.7.13.3</ecNumber>
    </recommendedName>
</protein>
<dbReference type="EC" id="2.7.13.3" evidence="2"/>
<dbReference type="Pfam" id="PF06580">
    <property type="entry name" value="His_kinase"/>
    <property type="match status" value="1"/>
</dbReference>
<dbReference type="PANTHER" id="PTHR34220:SF7">
    <property type="entry name" value="SENSOR HISTIDINE KINASE YPDA"/>
    <property type="match status" value="1"/>
</dbReference>
<evidence type="ECO:0000256" key="3">
    <source>
        <dbReference type="ARBA" id="ARBA00022777"/>
    </source>
</evidence>
<reference evidence="7" key="1">
    <citation type="journal article" date="2008" name="Genome Res.">
        <title>The genome of Pelotomaculum thermopropionicum reveals niche-associated evolution in anaerobic microbiota.</title>
        <authorList>
            <person name="Kosaka T."/>
            <person name="Kato S."/>
            <person name="Shimoyama T."/>
            <person name="Ishii S."/>
            <person name="Abe T."/>
            <person name="Watanabe K."/>
        </authorList>
    </citation>
    <scope>NUCLEOTIDE SEQUENCE [LARGE SCALE GENOMIC DNA]</scope>
    <source>
        <strain evidence="7">DSM 13744 / JCM 10971 / SI</strain>
    </source>
</reference>
<dbReference type="SMART" id="SM00387">
    <property type="entry name" value="HATPase_c"/>
    <property type="match status" value="1"/>
</dbReference>